<gene>
    <name evidence="2" type="primary">cyaB</name>
    <name evidence="2" type="ORF">COX44_02365</name>
</gene>
<evidence type="ECO:0000259" key="1">
    <source>
        <dbReference type="PROSITE" id="PS51707"/>
    </source>
</evidence>
<dbReference type="SMART" id="SM01118">
    <property type="entry name" value="CYTH"/>
    <property type="match status" value="1"/>
</dbReference>
<dbReference type="PANTHER" id="PTHR21028">
    <property type="entry name" value="SI:CH211-156B7.4"/>
    <property type="match status" value="1"/>
</dbReference>
<dbReference type="EMBL" id="PCRH01000053">
    <property type="protein sequence ID" value="PIP16987.1"/>
    <property type="molecule type" value="Genomic_DNA"/>
</dbReference>
<dbReference type="SUPFAM" id="SSF55154">
    <property type="entry name" value="CYTH-like phosphatases"/>
    <property type="match status" value="1"/>
</dbReference>
<reference evidence="2 3" key="1">
    <citation type="submission" date="2017-09" db="EMBL/GenBank/DDBJ databases">
        <title>Depth-based differentiation of microbial function through sediment-hosted aquifers and enrichment of novel symbionts in the deep terrestrial subsurface.</title>
        <authorList>
            <person name="Probst A.J."/>
            <person name="Ladd B."/>
            <person name="Jarett J.K."/>
            <person name="Geller-Mcgrath D.E."/>
            <person name="Sieber C.M."/>
            <person name="Emerson J.B."/>
            <person name="Anantharaman K."/>
            <person name="Thomas B.C."/>
            <person name="Malmstrom R."/>
            <person name="Stieglmeier M."/>
            <person name="Klingl A."/>
            <person name="Woyke T."/>
            <person name="Ryan C.M."/>
            <person name="Banfield J.F."/>
        </authorList>
    </citation>
    <scope>NUCLEOTIDE SEQUENCE [LARGE SCALE GENOMIC DNA]</scope>
    <source>
        <strain evidence="2">CG23_combo_of_CG06-09_8_20_14_all_37_13</strain>
    </source>
</reference>
<dbReference type="InterPro" id="IPR008173">
    <property type="entry name" value="Adenylyl_cyclase_CyaB"/>
</dbReference>
<comment type="caution">
    <text evidence="2">The sequence shown here is derived from an EMBL/GenBank/DDBJ whole genome shotgun (WGS) entry which is preliminary data.</text>
</comment>
<dbReference type="Pfam" id="PF01928">
    <property type="entry name" value="CYTH"/>
    <property type="match status" value="1"/>
</dbReference>
<dbReference type="CDD" id="cd07890">
    <property type="entry name" value="CYTH-like_AC_IV-like"/>
    <property type="match status" value="1"/>
</dbReference>
<organism evidence="2 3">
    <name type="scientific">Candidatus Portnoybacteria bacterium CG23_combo_of_CG06-09_8_20_14_all_37_13</name>
    <dbReference type="NCBI Taxonomy" id="1974819"/>
    <lineage>
        <taxon>Bacteria</taxon>
        <taxon>Candidatus Portnoyibacteriota</taxon>
    </lineage>
</organism>
<sequence length="168" mass="19817">MEIEIKARVNNLASLRKQVLSLGAKKITDKHQVDIYLSPPHKSFFNTRYYLRVRQDLINKTASFDYHVLKSSGKYSVCEETEVGIKDGKILLKILKELDFTEICTIDKKREVFRYQDFEIVLDKVKNLGDFIEIELQGNFRNRRKHKNRIIEILKKLGVKQSQYCEYG</sequence>
<dbReference type="PROSITE" id="PS51707">
    <property type="entry name" value="CYTH"/>
    <property type="match status" value="1"/>
</dbReference>
<dbReference type="PANTHER" id="PTHR21028:SF2">
    <property type="entry name" value="CYTH DOMAIN-CONTAINING PROTEIN"/>
    <property type="match status" value="1"/>
</dbReference>
<dbReference type="Proteomes" id="UP000231480">
    <property type="component" value="Unassembled WGS sequence"/>
</dbReference>
<dbReference type="InterPro" id="IPR033469">
    <property type="entry name" value="CYTH-like_dom_sf"/>
</dbReference>
<name>A0A2G9YCN3_9BACT</name>
<feature type="non-terminal residue" evidence="2">
    <location>
        <position position="168"/>
    </location>
</feature>
<dbReference type="NCBIfam" id="TIGR00318">
    <property type="entry name" value="cyaB"/>
    <property type="match status" value="1"/>
</dbReference>
<feature type="domain" description="CYTH" evidence="1">
    <location>
        <begin position="1"/>
        <end position="168"/>
    </location>
</feature>
<proteinExistence type="predicted"/>
<protein>
    <submittedName>
        <fullName evidence="2">Class IV adenylate cyclase</fullName>
    </submittedName>
</protein>
<accession>A0A2G9YCN3</accession>
<evidence type="ECO:0000313" key="3">
    <source>
        <dbReference type="Proteomes" id="UP000231480"/>
    </source>
</evidence>
<evidence type="ECO:0000313" key="2">
    <source>
        <dbReference type="EMBL" id="PIP16987.1"/>
    </source>
</evidence>
<dbReference type="Gene3D" id="2.40.320.10">
    <property type="entry name" value="Hypothetical Protein Pfu-838710-001"/>
    <property type="match status" value="1"/>
</dbReference>
<dbReference type="AlphaFoldDB" id="A0A2G9YCN3"/>
<dbReference type="InterPro" id="IPR023577">
    <property type="entry name" value="CYTH_domain"/>
</dbReference>